<dbReference type="InterPro" id="IPR024169">
    <property type="entry name" value="SP_NH2Trfase/AEP_transaminase"/>
</dbReference>
<name>A0A6N2ZSQ9_9FIRM</name>
<accession>A0A6N2ZSQ9</accession>
<dbReference type="Pfam" id="PF00266">
    <property type="entry name" value="Aminotran_5"/>
    <property type="match status" value="1"/>
</dbReference>
<dbReference type="SUPFAM" id="SSF53383">
    <property type="entry name" value="PLP-dependent transferases"/>
    <property type="match status" value="1"/>
</dbReference>
<evidence type="ECO:0000256" key="9">
    <source>
        <dbReference type="RuleBase" id="RU004504"/>
    </source>
</evidence>
<evidence type="ECO:0000256" key="3">
    <source>
        <dbReference type="ARBA" id="ARBA00022576"/>
    </source>
</evidence>
<dbReference type="PANTHER" id="PTHR21152">
    <property type="entry name" value="AMINOTRANSFERASE CLASS V"/>
    <property type="match status" value="1"/>
</dbReference>
<dbReference type="EMBL" id="CACRUE010000012">
    <property type="protein sequence ID" value="VYT80948.1"/>
    <property type="molecule type" value="Genomic_DNA"/>
</dbReference>
<evidence type="ECO:0000256" key="4">
    <source>
        <dbReference type="ARBA" id="ARBA00022679"/>
    </source>
</evidence>
<dbReference type="FunFam" id="3.40.640.10:FF:000172">
    <property type="entry name" value="Pyridoxal phosphate-dependent aminotransferase"/>
    <property type="match status" value="1"/>
</dbReference>
<comment type="cofactor">
    <cofactor evidence="1 7 9">
        <name>pyridoxal 5'-phosphate</name>
        <dbReference type="ChEBI" id="CHEBI:597326"/>
    </cofactor>
</comment>
<dbReference type="InterPro" id="IPR015424">
    <property type="entry name" value="PyrdxlP-dep_Trfase"/>
</dbReference>
<feature type="modified residue" description="N6-(pyridoxal phosphate)lysine" evidence="7">
    <location>
        <position position="194"/>
    </location>
</feature>
<dbReference type="Gene3D" id="3.90.1150.10">
    <property type="entry name" value="Aspartate Aminotransferase, domain 1"/>
    <property type="match status" value="1"/>
</dbReference>
<dbReference type="InterPro" id="IPR015421">
    <property type="entry name" value="PyrdxlP-dep_Trfase_major"/>
</dbReference>
<gene>
    <name evidence="11" type="ORF">IBLFYP30_00139</name>
</gene>
<evidence type="ECO:0000256" key="8">
    <source>
        <dbReference type="RuleBase" id="RU004075"/>
    </source>
</evidence>
<proteinExistence type="inferred from homology"/>
<keyword evidence="3" id="KW-0032">Aminotransferase</keyword>
<feature type="domain" description="Aminotransferase class V" evidence="10">
    <location>
        <begin position="38"/>
        <end position="327"/>
    </location>
</feature>
<dbReference type="Gene3D" id="3.40.640.10">
    <property type="entry name" value="Type I PLP-dependent aspartate aminotransferase-like (Major domain)"/>
    <property type="match status" value="1"/>
</dbReference>
<dbReference type="GO" id="GO:0016491">
    <property type="term" value="F:oxidoreductase activity"/>
    <property type="evidence" value="ECO:0007669"/>
    <property type="project" value="UniProtKB-KW"/>
</dbReference>
<reference evidence="11" key="1">
    <citation type="submission" date="2019-11" db="EMBL/GenBank/DDBJ databases">
        <authorList>
            <person name="Feng L."/>
        </authorList>
    </citation>
    <scope>NUCLEOTIDE SEQUENCE</scope>
    <source>
        <strain evidence="11">IbartlettiiLFYP30</strain>
    </source>
</reference>
<evidence type="ECO:0000256" key="2">
    <source>
        <dbReference type="ARBA" id="ARBA00009236"/>
    </source>
</evidence>
<evidence type="ECO:0000256" key="6">
    <source>
        <dbReference type="PIRSR" id="PIRSR000524-1"/>
    </source>
</evidence>
<dbReference type="InterPro" id="IPR000192">
    <property type="entry name" value="Aminotrans_V_dom"/>
</dbReference>
<dbReference type="PROSITE" id="PS00595">
    <property type="entry name" value="AA_TRANSFER_CLASS_5"/>
    <property type="match status" value="1"/>
</dbReference>
<evidence type="ECO:0000256" key="1">
    <source>
        <dbReference type="ARBA" id="ARBA00001933"/>
    </source>
</evidence>
<keyword evidence="4" id="KW-0808">Transferase</keyword>
<comment type="similarity">
    <text evidence="2 8">Belongs to the class-V pyridoxal-phosphate-dependent aminotransferase family.</text>
</comment>
<dbReference type="AlphaFoldDB" id="A0A6N2ZSQ9"/>
<dbReference type="PANTHER" id="PTHR21152:SF24">
    <property type="entry name" value="ALANINE--GLYOXYLATE AMINOTRANSFERASE 1"/>
    <property type="match status" value="1"/>
</dbReference>
<dbReference type="EC" id="1.12.-.-" evidence="11"/>
<dbReference type="PIRSF" id="PIRSF000524">
    <property type="entry name" value="SPT"/>
    <property type="match status" value="1"/>
</dbReference>
<dbReference type="InterPro" id="IPR015422">
    <property type="entry name" value="PyrdxlP-dep_Trfase_small"/>
</dbReference>
<evidence type="ECO:0000259" key="10">
    <source>
        <dbReference type="Pfam" id="PF00266"/>
    </source>
</evidence>
<dbReference type="GO" id="GO:0019265">
    <property type="term" value="P:glycine biosynthetic process, by transamination of glyoxylate"/>
    <property type="evidence" value="ECO:0007669"/>
    <property type="project" value="TreeGrafter"/>
</dbReference>
<evidence type="ECO:0000313" key="11">
    <source>
        <dbReference type="EMBL" id="VYT80948.1"/>
    </source>
</evidence>
<keyword evidence="5 7" id="KW-0663">Pyridoxal phosphate</keyword>
<dbReference type="GO" id="GO:0008453">
    <property type="term" value="F:alanine-glyoxylate transaminase activity"/>
    <property type="evidence" value="ECO:0007669"/>
    <property type="project" value="TreeGrafter"/>
</dbReference>
<evidence type="ECO:0000256" key="5">
    <source>
        <dbReference type="ARBA" id="ARBA00022898"/>
    </source>
</evidence>
<feature type="binding site" evidence="6">
    <location>
        <position position="339"/>
    </location>
    <ligand>
        <name>substrate</name>
    </ligand>
</feature>
<protein>
    <submittedName>
        <fullName evidence="11">Soluble hydrogenase 42 kDa subunit</fullName>
        <ecNumber evidence="11">1.12.-.-</ecNumber>
    </submittedName>
</protein>
<dbReference type="GO" id="GO:0004760">
    <property type="term" value="F:L-serine-pyruvate transaminase activity"/>
    <property type="evidence" value="ECO:0007669"/>
    <property type="project" value="TreeGrafter"/>
</dbReference>
<dbReference type="InterPro" id="IPR020578">
    <property type="entry name" value="Aminotrans_V_PyrdxlP_BS"/>
</dbReference>
<organism evidence="11">
    <name type="scientific">Intestinibacter bartlettii</name>
    <dbReference type="NCBI Taxonomy" id="261299"/>
    <lineage>
        <taxon>Bacteria</taxon>
        <taxon>Bacillati</taxon>
        <taxon>Bacillota</taxon>
        <taxon>Clostridia</taxon>
        <taxon>Peptostreptococcales</taxon>
        <taxon>Peptostreptococcaceae</taxon>
        <taxon>Intestinibacter</taxon>
    </lineage>
</organism>
<keyword evidence="11" id="KW-0560">Oxidoreductase</keyword>
<evidence type="ECO:0000256" key="7">
    <source>
        <dbReference type="PIRSR" id="PIRSR000524-50"/>
    </source>
</evidence>
<sequence>MDKMNDKIVYTPGPSEVRENVRLKRAEKTTNPDVDLDFCEFYKNTCDKMAKILKTKNDVYILSGEGMLGLEAACASLTENGDRVLVIDNGIFGKGFDDFVKMYGGEVVYFSDDYNKEIDVDKLEKFLEKDHDFKYATVVHCDTPTGVLNDLSKICPLLKKYNILTVVDSVAAMVGENIEVDNWQLDIVCGGSQKAISAPTGLTIVSVSEDAKNAMKNRKTPIIGFYCNLTIWENYYRDKWFPYTMPISDIMGLDVALDNILEEGLENVHNRHEKVANATRKAVKEYGLNLFLENGYSNTVTAICIDEEIGAGNLVKHLLEKYNLVMTTSLNQYTGKILRIGHMGENAKYEAIVPVLNYIDLGLKDLGFKTDKNLVELFNKYYNA</sequence>